<dbReference type="PRINTS" id="PR00449">
    <property type="entry name" value="RASTRNSFRMNG"/>
</dbReference>
<dbReference type="Pfam" id="PF00071">
    <property type="entry name" value="Ras"/>
    <property type="match status" value="1"/>
</dbReference>
<dbReference type="GeneTree" id="ENSGT00940000157830"/>
<dbReference type="OMA" id="AVEDYYQ"/>
<dbReference type="GO" id="GO:0005525">
    <property type="term" value="F:GTP binding"/>
    <property type="evidence" value="ECO:0007669"/>
    <property type="project" value="InterPro"/>
</dbReference>
<dbReference type="PANTHER" id="PTHR45775">
    <property type="entry name" value="RAD, GEM/KIR FAMILY MEMBER 2, ISOFORM C"/>
    <property type="match status" value="1"/>
</dbReference>
<dbReference type="PROSITE" id="PS51419">
    <property type="entry name" value="RAB"/>
    <property type="match status" value="1"/>
</dbReference>
<evidence type="ECO:0000256" key="1">
    <source>
        <dbReference type="ARBA" id="ARBA00008846"/>
    </source>
</evidence>
<evidence type="ECO:0000256" key="3">
    <source>
        <dbReference type="ARBA" id="ARBA00022741"/>
    </source>
</evidence>
<accession>S4RNN1</accession>
<dbReference type="InterPro" id="IPR027417">
    <property type="entry name" value="P-loop_NTPase"/>
</dbReference>
<evidence type="ECO:0000256" key="2">
    <source>
        <dbReference type="ARBA" id="ARBA00022553"/>
    </source>
</evidence>
<dbReference type="STRING" id="7757.ENSPMAP00000006817"/>
<dbReference type="SUPFAM" id="SSF52540">
    <property type="entry name" value="P-loop containing nucleoside triphosphate hydrolases"/>
    <property type="match status" value="1"/>
</dbReference>
<dbReference type="InterPro" id="IPR001806">
    <property type="entry name" value="Small_GTPase"/>
</dbReference>
<evidence type="ECO:0008006" key="5">
    <source>
        <dbReference type="Google" id="ProtNLM"/>
    </source>
</evidence>
<organism evidence="4">
    <name type="scientific">Petromyzon marinus</name>
    <name type="common">Sea lamprey</name>
    <dbReference type="NCBI Taxonomy" id="7757"/>
    <lineage>
        <taxon>Eukaryota</taxon>
        <taxon>Metazoa</taxon>
        <taxon>Chordata</taxon>
        <taxon>Craniata</taxon>
        <taxon>Vertebrata</taxon>
        <taxon>Cyclostomata</taxon>
        <taxon>Hyperoartia</taxon>
        <taxon>Petromyzontiformes</taxon>
        <taxon>Petromyzontidae</taxon>
        <taxon>Petromyzon</taxon>
    </lineage>
</organism>
<keyword evidence="3" id="KW-0547">Nucleotide-binding</keyword>
<proteinExistence type="inferred from homology"/>
<reference evidence="4" key="2">
    <citation type="submission" date="2025-09" db="UniProtKB">
        <authorList>
            <consortium name="Ensembl"/>
        </authorList>
    </citation>
    <scope>IDENTIFICATION</scope>
</reference>
<dbReference type="GO" id="GO:0003924">
    <property type="term" value="F:GTPase activity"/>
    <property type="evidence" value="ECO:0007669"/>
    <property type="project" value="InterPro"/>
</dbReference>
<dbReference type="GO" id="GO:0005246">
    <property type="term" value="F:calcium channel regulator activity"/>
    <property type="evidence" value="ECO:0007669"/>
    <property type="project" value="TreeGrafter"/>
</dbReference>
<reference evidence="4" key="1">
    <citation type="submission" date="2025-08" db="UniProtKB">
        <authorList>
            <consortium name="Ensembl"/>
        </authorList>
    </citation>
    <scope>IDENTIFICATION</scope>
</reference>
<dbReference type="PROSITE" id="PS51421">
    <property type="entry name" value="RAS"/>
    <property type="match status" value="1"/>
</dbReference>
<dbReference type="Gene3D" id="3.40.50.300">
    <property type="entry name" value="P-loop containing nucleotide triphosphate hydrolases"/>
    <property type="match status" value="1"/>
</dbReference>
<dbReference type="AlphaFoldDB" id="S4RNN1"/>
<dbReference type="SMART" id="SM00173">
    <property type="entry name" value="RAS"/>
    <property type="match status" value="1"/>
</dbReference>
<dbReference type="GO" id="GO:0005886">
    <property type="term" value="C:plasma membrane"/>
    <property type="evidence" value="ECO:0007669"/>
    <property type="project" value="TreeGrafter"/>
</dbReference>
<dbReference type="HOGENOM" id="CLU_041217_9_9_1"/>
<protein>
    <recommendedName>
        <fullName evidence="5">Small monomeric GTPase</fullName>
    </recommendedName>
</protein>
<comment type="similarity">
    <text evidence="1">Belongs to the small GTPase superfamily. RGK family.</text>
</comment>
<dbReference type="Ensembl" id="ENSPMAT00000006847.1">
    <property type="protein sequence ID" value="ENSPMAP00000006817.1"/>
    <property type="gene ID" value="ENSPMAG00000006186.1"/>
</dbReference>
<name>S4RNN1_PETMA</name>
<sequence length="105" mass="11754">PAVEDYYQRSVVVDGEETTLALLEFCGQAGEEWLDDELAHAGDAYIIVYSIAERASFERAAEMRIQVRKARQADDVPIILVGNKSDLVRSREVSVDGEGRSPRRQ</sequence>
<evidence type="ECO:0000313" key="4">
    <source>
        <dbReference type="Ensembl" id="ENSPMAP00000006817.1"/>
    </source>
</evidence>
<dbReference type="PANTHER" id="PTHR45775:SF6">
    <property type="entry name" value="RAD, GEM_KIR FAMILY MEMBER 2, ISOFORM C"/>
    <property type="match status" value="1"/>
</dbReference>
<keyword evidence="2" id="KW-0597">Phosphoprotein</keyword>
<dbReference type="InterPro" id="IPR051641">
    <property type="entry name" value="RGK_GTP-binding_reg"/>
</dbReference>